<organism evidence="3 4">
    <name type="scientific">Enterococcus avium</name>
    <name type="common">Streptococcus avium</name>
    <dbReference type="NCBI Taxonomy" id="33945"/>
    <lineage>
        <taxon>Bacteria</taxon>
        <taxon>Bacillati</taxon>
        <taxon>Bacillota</taxon>
        <taxon>Bacilli</taxon>
        <taxon>Lactobacillales</taxon>
        <taxon>Enterococcaceae</taxon>
        <taxon>Enterococcus</taxon>
    </lineage>
</organism>
<dbReference type="GO" id="GO:0004519">
    <property type="term" value="F:endonuclease activity"/>
    <property type="evidence" value="ECO:0007669"/>
    <property type="project" value="UniProtKB-KW"/>
</dbReference>
<dbReference type="CDD" id="cd18800">
    <property type="entry name" value="SF2_C_EcoR124I-like"/>
    <property type="match status" value="1"/>
</dbReference>
<dbReference type="Proteomes" id="UP001260773">
    <property type="component" value="Unassembled WGS sequence"/>
</dbReference>
<dbReference type="PANTHER" id="PTHR30195:SF16">
    <property type="entry name" value="TYPE I RESTRICTION ENZYME ENDONUCLEASE SUBUNIT"/>
    <property type="match status" value="1"/>
</dbReference>
<protein>
    <submittedName>
        <fullName evidence="3">Type I restriction endonuclease subunit R</fullName>
    </submittedName>
</protein>
<evidence type="ECO:0000313" key="3">
    <source>
        <dbReference type="EMBL" id="MDT2405361.1"/>
    </source>
</evidence>
<accession>A0AAW8S1F0</accession>
<keyword evidence="3" id="KW-0378">Hydrolase</keyword>
<proteinExistence type="predicted"/>
<gene>
    <name evidence="3" type="ORF">P7D43_23820</name>
</gene>
<feature type="non-terminal residue" evidence="3">
    <location>
        <position position="84"/>
    </location>
</feature>
<dbReference type="Gene3D" id="3.40.50.300">
    <property type="entry name" value="P-loop containing nucleotide triphosphate hydrolases"/>
    <property type="match status" value="1"/>
</dbReference>
<evidence type="ECO:0000313" key="4">
    <source>
        <dbReference type="Proteomes" id="UP001260773"/>
    </source>
</evidence>
<keyword evidence="3" id="KW-0540">Nuclease</keyword>
<dbReference type="Pfam" id="PF22679">
    <property type="entry name" value="T1R_D3-like"/>
    <property type="match status" value="1"/>
</dbReference>
<dbReference type="InterPro" id="IPR027417">
    <property type="entry name" value="P-loop_NTPase"/>
</dbReference>
<dbReference type="AlphaFoldDB" id="A0AAW8S1F0"/>
<name>A0AAW8S1F0_ENTAV</name>
<dbReference type="InterPro" id="IPR055180">
    <property type="entry name" value="HsdR_RecA-like_helicase_dom_2"/>
</dbReference>
<dbReference type="InterPro" id="IPR051268">
    <property type="entry name" value="Type-I_R_enzyme_R_subunit"/>
</dbReference>
<feature type="non-terminal residue" evidence="3">
    <location>
        <position position="1"/>
    </location>
</feature>
<dbReference type="EMBL" id="JARPWH010000356">
    <property type="protein sequence ID" value="MDT2405361.1"/>
    <property type="molecule type" value="Genomic_DNA"/>
</dbReference>
<keyword evidence="1" id="KW-0680">Restriction system</keyword>
<dbReference type="PANTHER" id="PTHR30195">
    <property type="entry name" value="TYPE I SITE-SPECIFIC DEOXYRIBONUCLEASE PROTEIN SUBUNIT M AND R"/>
    <property type="match status" value="1"/>
</dbReference>
<evidence type="ECO:0000259" key="2">
    <source>
        <dbReference type="Pfam" id="PF22679"/>
    </source>
</evidence>
<dbReference type="GO" id="GO:0009307">
    <property type="term" value="P:DNA restriction-modification system"/>
    <property type="evidence" value="ECO:0007669"/>
    <property type="project" value="UniProtKB-KW"/>
</dbReference>
<reference evidence="3" key="1">
    <citation type="submission" date="2023-03" db="EMBL/GenBank/DDBJ databases">
        <authorList>
            <person name="Shen W."/>
            <person name="Cai J."/>
        </authorList>
    </citation>
    <scope>NUCLEOTIDE SEQUENCE</scope>
    <source>
        <strain evidence="3">P33-2</strain>
    </source>
</reference>
<sequence length="84" mass="9656">KRAEFKQFGKQIDLVIVVDRLLTGFDAPTIQTLFVDRNLEYAGLIQAFSRTNRTYPEKTKGLIVTFRKPATMEKNVEDATKLYS</sequence>
<evidence type="ECO:0000256" key="1">
    <source>
        <dbReference type="ARBA" id="ARBA00022747"/>
    </source>
</evidence>
<comment type="caution">
    <text evidence="3">The sequence shown here is derived from an EMBL/GenBank/DDBJ whole genome shotgun (WGS) entry which is preliminary data.</text>
</comment>
<keyword evidence="3" id="KW-0255">Endonuclease</keyword>
<feature type="domain" description="Restriction endonuclease type I HsdR second RecA-like helicase" evidence="2">
    <location>
        <begin position="9"/>
        <end position="68"/>
    </location>
</feature>